<name>A0A6B2KS12_9NEIS</name>
<protein>
    <submittedName>
        <fullName evidence="3">DUF2062 domain-containing protein</fullName>
    </submittedName>
</protein>
<keyword evidence="1" id="KW-0472">Membrane</keyword>
<evidence type="ECO:0000313" key="4">
    <source>
        <dbReference type="Proteomes" id="UP000482578"/>
    </source>
</evidence>
<feature type="domain" description="DUF2062" evidence="2">
    <location>
        <begin position="18"/>
        <end position="156"/>
    </location>
</feature>
<keyword evidence="1" id="KW-0812">Transmembrane</keyword>
<dbReference type="PANTHER" id="PTHR40547:SF1">
    <property type="entry name" value="SLL0298 PROTEIN"/>
    <property type="match status" value="1"/>
</dbReference>
<keyword evidence="4" id="KW-1185">Reference proteome</keyword>
<evidence type="ECO:0000313" key="3">
    <source>
        <dbReference type="EMBL" id="NDV12749.1"/>
    </source>
</evidence>
<feature type="transmembrane region" description="Helical" evidence="1">
    <location>
        <begin position="124"/>
        <end position="147"/>
    </location>
</feature>
<comment type="caution">
    <text evidence="3">The sequence shown here is derived from an EMBL/GenBank/DDBJ whole genome shotgun (WGS) entry which is preliminary data.</text>
</comment>
<evidence type="ECO:0000256" key="1">
    <source>
        <dbReference type="SAM" id="Phobius"/>
    </source>
</evidence>
<evidence type="ECO:0000259" key="2">
    <source>
        <dbReference type="Pfam" id="PF09835"/>
    </source>
</evidence>
<dbReference type="Pfam" id="PF09835">
    <property type="entry name" value="DUF2062"/>
    <property type="match status" value="1"/>
</dbReference>
<dbReference type="Proteomes" id="UP000482578">
    <property type="component" value="Unassembled WGS sequence"/>
</dbReference>
<dbReference type="EMBL" id="JAAGAA010000006">
    <property type="protein sequence ID" value="NDV12749.1"/>
    <property type="molecule type" value="Genomic_DNA"/>
</dbReference>
<keyword evidence="1" id="KW-1133">Transmembrane helix</keyword>
<organism evidence="3 4">
    <name type="scientific">Crenobacter caeni</name>
    <dbReference type="NCBI Taxonomy" id="2705474"/>
    <lineage>
        <taxon>Bacteria</taxon>
        <taxon>Pseudomonadati</taxon>
        <taxon>Pseudomonadota</taxon>
        <taxon>Betaproteobacteria</taxon>
        <taxon>Neisseriales</taxon>
        <taxon>Neisseriaceae</taxon>
        <taxon>Crenobacter</taxon>
    </lineage>
</organism>
<feature type="transmembrane region" description="Helical" evidence="1">
    <location>
        <begin position="37"/>
        <end position="66"/>
    </location>
</feature>
<accession>A0A6B2KS12</accession>
<reference evidence="3 4" key="1">
    <citation type="submission" date="2020-02" db="EMBL/GenBank/DDBJ databases">
        <authorList>
            <person name="Yang Z."/>
        </authorList>
    </citation>
    <scope>NUCLEOTIDE SEQUENCE [LARGE SCALE GENOMIC DNA]</scope>
    <source>
        <strain evidence="3 4">HX-7-9</strain>
    </source>
</reference>
<gene>
    <name evidence="3" type="ORF">GZH52_08025</name>
</gene>
<dbReference type="AlphaFoldDB" id="A0A6B2KS12"/>
<feature type="transmembrane region" description="Helical" evidence="1">
    <location>
        <begin position="73"/>
        <end position="92"/>
    </location>
</feature>
<proteinExistence type="predicted"/>
<sequence>MRRWLPDAKTVRENRSLKWLAPFLGRDELWYLSRRGVALGMAVGVFFGLLTPFAQILFAVAVSILLRANVAAAALSTLVTNPVTFAPVYWLAYRVGQWLLGGAAELPPDHTSLLADLTGVGKPLLVGLVLFAFTVSPMVYFGVNALWRASSAWAWRRRSRRRARAAGV</sequence>
<dbReference type="PANTHER" id="PTHR40547">
    <property type="entry name" value="SLL0298 PROTEIN"/>
    <property type="match status" value="1"/>
</dbReference>
<dbReference type="InterPro" id="IPR018639">
    <property type="entry name" value="DUF2062"/>
</dbReference>